<organism evidence="9 10">
    <name type="scientific">Arctia plantaginis</name>
    <name type="common">Wood tiger moth</name>
    <name type="synonym">Phalaena plantaginis</name>
    <dbReference type="NCBI Taxonomy" id="874455"/>
    <lineage>
        <taxon>Eukaryota</taxon>
        <taxon>Metazoa</taxon>
        <taxon>Ecdysozoa</taxon>
        <taxon>Arthropoda</taxon>
        <taxon>Hexapoda</taxon>
        <taxon>Insecta</taxon>
        <taxon>Pterygota</taxon>
        <taxon>Neoptera</taxon>
        <taxon>Endopterygota</taxon>
        <taxon>Lepidoptera</taxon>
        <taxon>Glossata</taxon>
        <taxon>Ditrysia</taxon>
        <taxon>Noctuoidea</taxon>
        <taxon>Erebidae</taxon>
        <taxon>Arctiinae</taxon>
        <taxon>Arctia</taxon>
    </lineage>
</organism>
<dbReference type="EMBL" id="CADEBD010000344">
    <property type="protein sequence ID" value="CAB3248729.1"/>
    <property type="molecule type" value="Genomic_DNA"/>
</dbReference>
<evidence type="ECO:0000256" key="4">
    <source>
        <dbReference type="ARBA" id="ARBA00023204"/>
    </source>
</evidence>
<evidence type="ECO:0000256" key="5">
    <source>
        <dbReference type="ARBA" id="ARBA00023242"/>
    </source>
</evidence>
<comment type="caution">
    <text evidence="9">The sequence shown here is derived from an EMBL/GenBank/DDBJ whole genome shotgun (WGS) entry which is preliminary data.</text>
</comment>
<dbReference type="Gene3D" id="1.20.5.370">
    <property type="match status" value="1"/>
</dbReference>
<dbReference type="SUPFAM" id="SSF50809">
    <property type="entry name" value="XRCC4, N-terminal domain"/>
    <property type="match status" value="1"/>
</dbReference>
<keyword evidence="5" id="KW-0539">Nucleus</keyword>
<keyword evidence="7" id="KW-0175">Coiled coil</keyword>
<dbReference type="InterPro" id="IPR053961">
    <property type="entry name" value="XRCC4_N"/>
</dbReference>
<evidence type="ECO:0000313" key="9">
    <source>
        <dbReference type="EMBL" id="CAB3248729.1"/>
    </source>
</evidence>
<name>A0A8S1AQI9_ARCPL</name>
<dbReference type="InterPro" id="IPR009089">
    <property type="entry name" value="XRCC4_N_sf"/>
</dbReference>
<proteinExistence type="inferred from homology"/>
<evidence type="ECO:0000256" key="1">
    <source>
        <dbReference type="ARBA" id="ARBA00004123"/>
    </source>
</evidence>
<reference evidence="9 10" key="1">
    <citation type="submission" date="2020-04" db="EMBL/GenBank/DDBJ databases">
        <authorList>
            <person name="Wallbank WR R."/>
            <person name="Pardo Diaz C."/>
            <person name="Kozak K."/>
            <person name="Martin S."/>
            <person name="Jiggins C."/>
            <person name="Moest M."/>
            <person name="Warren A I."/>
            <person name="Byers J.R.P. K."/>
            <person name="Montejo-Kovacevich G."/>
            <person name="Yen C E."/>
        </authorList>
    </citation>
    <scope>NUCLEOTIDE SEQUENCE [LARGE SCALE GENOMIC DNA]</scope>
</reference>
<dbReference type="OrthoDB" id="6252479at2759"/>
<dbReference type="Pfam" id="PF06632">
    <property type="entry name" value="XRCC4"/>
    <property type="match status" value="1"/>
</dbReference>
<dbReference type="PANTHER" id="PTHR28559">
    <property type="entry name" value="DNA REPAIR PROTEIN XRCC4"/>
    <property type="match status" value="1"/>
</dbReference>
<comment type="subcellular location">
    <subcellularLocation>
        <location evidence="1">Nucleus</location>
    </subcellularLocation>
</comment>
<keyword evidence="3" id="KW-0233">DNA recombination</keyword>
<keyword evidence="4" id="KW-0234">DNA repair</keyword>
<dbReference type="AlphaFoldDB" id="A0A8S1AQI9"/>
<evidence type="ECO:0000259" key="8">
    <source>
        <dbReference type="Pfam" id="PF06632"/>
    </source>
</evidence>
<feature type="coiled-coil region" evidence="7">
    <location>
        <begin position="127"/>
        <end position="197"/>
    </location>
</feature>
<feature type="domain" description="XRCC4 N-terminal" evidence="8">
    <location>
        <begin position="17"/>
        <end position="115"/>
    </location>
</feature>
<dbReference type="InterPro" id="IPR038051">
    <property type="entry name" value="XRCC4-like_N_sf"/>
</dbReference>
<evidence type="ECO:0000256" key="6">
    <source>
        <dbReference type="ARBA" id="ARBA00025728"/>
    </source>
</evidence>
<dbReference type="InterPro" id="IPR010585">
    <property type="entry name" value="DNA_repair_prot_XRCC4"/>
</dbReference>
<comment type="similarity">
    <text evidence="6">Belongs to the XRCC4-XLF family. XRCC4 subfamily.</text>
</comment>
<sequence>MEKTPSMTRFNINEKFLYVKVFWQPNENDLFNIKMYDGKKAWSGRFSYEFARKYQERLDETEEKYQANVKEALRKDPKFIYSFTLIPDDNTSATFSWKKKIKGTDTVVHGCVPVHRDDTKETRAFILDFLLAENQDLRKTVESVNMRNAELAANLDKCKKDLDKFVGIKTSLELSFYDKFEQLLNAKKKRMRLLEITPHDATTNVNNIEEEII</sequence>
<evidence type="ECO:0000313" key="10">
    <source>
        <dbReference type="Proteomes" id="UP000494256"/>
    </source>
</evidence>
<dbReference type="PANTHER" id="PTHR28559:SF1">
    <property type="entry name" value="DNA REPAIR PROTEIN XRCC4"/>
    <property type="match status" value="1"/>
</dbReference>
<dbReference type="GO" id="GO:0006303">
    <property type="term" value="P:double-strand break repair via nonhomologous end joining"/>
    <property type="evidence" value="ECO:0007669"/>
    <property type="project" value="TreeGrafter"/>
</dbReference>
<dbReference type="Gene3D" id="2.170.210.10">
    <property type="entry name" value="DNA double-strand break repair and VJ recombination XRCC4, N-terminal"/>
    <property type="match status" value="1"/>
</dbReference>
<dbReference type="GO" id="GO:0032807">
    <property type="term" value="C:DNA ligase IV complex"/>
    <property type="evidence" value="ECO:0007669"/>
    <property type="project" value="TreeGrafter"/>
</dbReference>
<evidence type="ECO:0000256" key="3">
    <source>
        <dbReference type="ARBA" id="ARBA00023172"/>
    </source>
</evidence>
<dbReference type="GO" id="GO:0006310">
    <property type="term" value="P:DNA recombination"/>
    <property type="evidence" value="ECO:0007669"/>
    <property type="project" value="UniProtKB-KW"/>
</dbReference>
<protein>
    <recommendedName>
        <fullName evidence="8">XRCC4 N-terminal domain-containing protein</fullName>
    </recommendedName>
</protein>
<keyword evidence="2" id="KW-0227">DNA damage</keyword>
<dbReference type="InterPro" id="IPR014751">
    <property type="entry name" value="XRCC4-like_C"/>
</dbReference>
<dbReference type="GO" id="GO:0005958">
    <property type="term" value="C:DNA-dependent protein kinase-DNA ligase 4 complex"/>
    <property type="evidence" value="ECO:0007669"/>
    <property type="project" value="TreeGrafter"/>
</dbReference>
<dbReference type="Proteomes" id="UP000494256">
    <property type="component" value="Unassembled WGS sequence"/>
</dbReference>
<dbReference type="GO" id="GO:0003677">
    <property type="term" value="F:DNA binding"/>
    <property type="evidence" value="ECO:0007669"/>
    <property type="project" value="InterPro"/>
</dbReference>
<evidence type="ECO:0000256" key="2">
    <source>
        <dbReference type="ARBA" id="ARBA00022763"/>
    </source>
</evidence>
<dbReference type="GO" id="GO:0010165">
    <property type="term" value="P:response to X-ray"/>
    <property type="evidence" value="ECO:0007669"/>
    <property type="project" value="TreeGrafter"/>
</dbReference>
<evidence type="ECO:0000256" key="7">
    <source>
        <dbReference type="SAM" id="Coils"/>
    </source>
</evidence>
<accession>A0A8S1AQI9</accession>
<gene>
    <name evidence="9" type="ORF">APLA_LOCUS12498</name>
</gene>
<dbReference type="SUPFAM" id="SSF58022">
    <property type="entry name" value="XRCC4, C-terminal oligomerization domain"/>
    <property type="match status" value="1"/>
</dbReference>